<protein>
    <recommendedName>
        <fullName evidence="4">Valyl-tRNA synthetase</fullName>
    </recommendedName>
</protein>
<name>A0A5B8S4H2_9SPHN</name>
<gene>
    <name evidence="2" type="ORF">FRF71_09030</name>
</gene>
<dbReference type="KEGG" id="ngf:FRF71_09030"/>
<reference evidence="2 3" key="1">
    <citation type="journal article" date="2013" name="J. Microbiol. Biotechnol.">
        <title>Novosphingobium ginsenosidimutans sp. nov., with the ability to convert ginsenoside.</title>
        <authorList>
            <person name="Kim J.K."/>
            <person name="He D."/>
            <person name="Liu Q.M."/>
            <person name="Park H.Y."/>
            <person name="Jung M.S."/>
            <person name="Yoon M.H."/>
            <person name="Kim S.C."/>
            <person name="Im W.T."/>
        </authorList>
    </citation>
    <scope>NUCLEOTIDE SEQUENCE [LARGE SCALE GENOMIC DNA]</scope>
    <source>
        <strain evidence="2 3">FW-6</strain>
    </source>
</reference>
<evidence type="ECO:0000256" key="1">
    <source>
        <dbReference type="SAM" id="SignalP"/>
    </source>
</evidence>
<sequence>MKLYLLPLALLAAPLSAQANAPTLSPELQTGLRCAALFSVVAAEQARMGARDWPPITARGREFFVRVSARAMDAGKLDRPALQALMRSEVAAVRKAETRAALKAPCLAMLDANIPPTARRP</sequence>
<evidence type="ECO:0008006" key="4">
    <source>
        <dbReference type="Google" id="ProtNLM"/>
    </source>
</evidence>
<accession>A0A5B8S4H2</accession>
<dbReference type="AlphaFoldDB" id="A0A5B8S4H2"/>
<keyword evidence="3" id="KW-1185">Reference proteome</keyword>
<dbReference type="OrthoDB" id="7582310at2"/>
<dbReference type="EMBL" id="CP042345">
    <property type="protein sequence ID" value="QEA16263.1"/>
    <property type="molecule type" value="Genomic_DNA"/>
</dbReference>
<evidence type="ECO:0000313" key="2">
    <source>
        <dbReference type="EMBL" id="QEA16263.1"/>
    </source>
</evidence>
<proteinExistence type="predicted"/>
<feature type="signal peptide" evidence="1">
    <location>
        <begin position="1"/>
        <end position="19"/>
    </location>
</feature>
<feature type="chain" id="PRO_5022707729" description="Valyl-tRNA synthetase" evidence="1">
    <location>
        <begin position="20"/>
        <end position="121"/>
    </location>
</feature>
<organism evidence="2 3">
    <name type="scientific">Novosphingobium ginsenosidimutans</name>
    <dbReference type="NCBI Taxonomy" id="1176536"/>
    <lineage>
        <taxon>Bacteria</taxon>
        <taxon>Pseudomonadati</taxon>
        <taxon>Pseudomonadota</taxon>
        <taxon>Alphaproteobacteria</taxon>
        <taxon>Sphingomonadales</taxon>
        <taxon>Sphingomonadaceae</taxon>
        <taxon>Novosphingobium</taxon>
    </lineage>
</organism>
<evidence type="ECO:0000313" key="3">
    <source>
        <dbReference type="Proteomes" id="UP000321172"/>
    </source>
</evidence>
<dbReference type="RefSeq" id="WP_147090344.1">
    <property type="nucleotide sequence ID" value="NZ_BAABJD010000006.1"/>
</dbReference>
<keyword evidence="1" id="KW-0732">Signal</keyword>
<dbReference type="Proteomes" id="UP000321172">
    <property type="component" value="Chromosome"/>
</dbReference>